<dbReference type="Proteomes" id="UP000219338">
    <property type="component" value="Unassembled WGS sequence"/>
</dbReference>
<organism evidence="3 4">
    <name type="scientific">Armillaria ostoyae</name>
    <name type="common">Armillaria root rot fungus</name>
    <dbReference type="NCBI Taxonomy" id="47428"/>
    <lineage>
        <taxon>Eukaryota</taxon>
        <taxon>Fungi</taxon>
        <taxon>Dikarya</taxon>
        <taxon>Basidiomycota</taxon>
        <taxon>Agaricomycotina</taxon>
        <taxon>Agaricomycetes</taxon>
        <taxon>Agaricomycetidae</taxon>
        <taxon>Agaricales</taxon>
        <taxon>Marasmiineae</taxon>
        <taxon>Physalacriaceae</taxon>
        <taxon>Armillaria</taxon>
    </lineage>
</organism>
<evidence type="ECO:0000313" key="3">
    <source>
        <dbReference type="EMBL" id="SJL14359.1"/>
    </source>
</evidence>
<proteinExistence type="predicted"/>
<evidence type="ECO:0000256" key="2">
    <source>
        <dbReference type="SAM" id="MobiDB-lite"/>
    </source>
</evidence>
<dbReference type="AlphaFoldDB" id="A0A284S015"/>
<dbReference type="OrthoDB" id="2877062at2759"/>
<keyword evidence="4" id="KW-1185">Reference proteome</keyword>
<sequence>MSAKVHVEIPTRTTSIGPRLCRTNTPIDGKEKMAESVDVIDGMRLPMQSHASSHRRSADQEREPDVVETRPSSRDSPLSDLDTSTDDGQIQTPKEKTSDTTSVVMTRASAKAEWPTVAMRLGHKTRDHGGSWKDYQTRVLQNLGSHLLKGPERHQEIARLAMDAGEYAHMVVICDPTDYGTRLKKQGEPKAWRLENADISTWGVEPVHRPIPCQRCIDAGIPCMFTNSRQPNNAVCRLCSVKFSRCDGTTPKNKRPAAKQPEPVDYKEGSMSSGKRKSGDETSGSIQAASKKHKFDLFTDDSSPLSSTPCVLPTGPDFESTKSVPALISELWTKETKKYEARIQELDKERDRSTSTLVVYQRELHAAKQQSADFKARVELLEAEIAALKGGKVMLEERVGGTKKALEDLKSKFLVKVIQATDEIMTGFDEIGAQ</sequence>
<keyword evidence="1" id="KW-0175">Coiled coil</keyword>
<feature type="compositionally biased region" description="Polar residues" evidence="2">
    <location>
        <begin position="11"/>
        <end position="26"/>
    </location>
</feature>
<evidence type="ECO:0000256" key="1">
    <source>
        <dbReference type="SAM" id="Coils"/>
    </source>
</evidence>
<feature type="region of interest" description="Disordered" evidence="2">
    <location>
        <begin position="1"/>
        <end position="103"/>
    </location>
</feature>
<evidence type="ECO:0000313" key="4">
    <source>
        <dbReference type="Proteomes" id="UP000219338"/>
    </source>
</evidence>
<name>A0A284S015_ARMOS</name>
<feature type="region of interest" description="Disordered" evidence="2">
    <location>
        <begin position="249"/>
        <end position="286"/>
    </location>
</feature>
<evidence type="ECO:0008006" key="5">
    <source>
        <dbReference type="Google" id="ProtNLM"/>
    </source>
</evidence>
<protein>
    <recommendedName>
        <fullName evidence="5">Zn(2)-C6 fungal-type domain-containing protein</fullName>
    </recommendedName>
</protein>
<dbReference type="EMBL" id="FUEG01000023">
    <property type="protein sequence ID" value="SJL14359.1"/>
    <property type="molecule type" value="Genomic_DNA"/>
</dbReference>
<feature type="compositionally biased region" description="Basic and acidic residues" evidence="2">
    <location>
        <begin position="56"/>
        <end position="73"/>
    </location>
</feature>
<reference evidence="4" key="1">
    <citation type="journal article" date="2017" name="Nat. Ecol. Evol.">
        <title>Genome expansion and lineage-specific genetic innovations in the forest pathogenic fungi Armillaria.</title>
        <authorList>
            <person name="Sipos G."/>
            <person name="Prasanna A.N."/>
            <person name="Walter M.C."/>
            <person name="O'Connor E."/>
            <person name="Balint B."/>
            <person name="Krizsan K."/>
            <person name="Kiss B."/>
            <person name="Hess J."/>
            <person name="Varga T."/>
            <person name="Slot J."/>
            <person name="Riley R."/>
            <person name="Boka B."/>
            <person name="Rigling D."/>
            <person name="Barry K."/>
            <person name="Lee J."/>
            <person name="Mihaltcheva S."/>
            <person name="LaButti K."/>
            <person name="Lipzen A."/>
            <person name="Waldron R."/>
            <person name="Moloney N.M."/>
            <person name="Sperisen C."/>
            <person name="Kredics L."/>
            <person name="Vagvoelgyi C."/>
            <person name="Patrignani A."/>
            <person name="Fitzpatrick D."/>
            <person name="Nagy I."/>
            <person name="Doyle S."/>
            <person name="Anderson J.B."/>
            <person name="Grigoriev I.V."/>
            <person name="Gueldener U."/>
            <person name="Muensterkoetter M."/>
            <person name="Nagy L.G."/>
        </authorList>
    </citation>
    <scope>NUCLEOTIDE SEQUENCE [LARGE SCALE GENOMIC DNA]</scope>
    <source>
        <strain evidence="4">C18/9</strain>
    </source>
</reference>
<accession>A0A284S015</accession>
<feature type="coiled-coil region" evidence="1">
    <location>
        <begin position="329"/>
        <end position="398"/>
    </location>
</feature>
<gene>
    <name evidence="3" type="ORF">ARMOST_17815</name>
</gene>